<evidence type="ECO:0000313" key="3">
    <source>
        <dbReference type="Proteomes" id="UP001617427"/>
    </source>
</evidence>
<protein>
    <submittedName>
        <fullName evidence="2">UDP-glucose 4-epimerase family protein</fullName>
    </submittedName>
</protein>
<proteinExistence type="predicted"/>
<dbReference type="Proteomes" id="UP001617427">
    <property type="component" value="Unassembled WGS sequence"/>
</dbReference>
<dbReference type="InterPro" id="IPR001509">
    <property type="entry name" value="Epimerase_deHydtase"/>
</dbReference>
<dbReference type="InterPro" id="IPR050177">
    <property type="entry name" value="Lipid_A_modif_metabolic_enz"/>
</dbReference>
<dbReference type="Gene3D" id="3.40.50.720">
    <property type="entry name" value="NAD(P)-binding Rossmann-like Domain"/>
    <property type="match status" value="1"/>
</dbReference>
<accession>A0ABW8ESF3</accession>
<dbReference type="PANTHER" id="PTHR43245">
    <property type="entry name" value="BIFUNCTIONAL POLYMYXIN RESISTANCE PROTEIN ARNA"/>
    <property type="match status" value="1"/>
</dbReference>
<keyword evidence="3" id="KW-1185">Reference proteome</keyword>
<dbReference type="InterPro" id="IPR036291">
    <property type="entry name" value="NAD(P)-bd_dom_sf"/>
</dbReference>
<gene>
    <name evidence="2" type="ORF">ACIPEN_00665</name>
</gene>
<name>A0ABW8ESF3_9BURK</name>
<dbReference type="CDD" id="cd05232">
    <property type="entry name" value="UDP_G4E_4_SDR_e"/>
    <property type="match status" value="1"/>
</dbReference>
<sequence>MILVTGASGFVGHALVATLAARGMSVRAVSRTRPMDLPEGVVWVSGPELDADADWSQALQGVSCVVHCAARVHVMKETSGDTLGAYRMANVVGTMQLARQAVELGCTRFVFVSSIKVNGEETLPGAAFKASDMPRPVDPYGISKWEAEQGLAILAQRTGLQTVVVRPPLVYGPGVRANFLAMMRWVKRGIPLPLGSVTENRRSLVALDNLVDLLATCIVHPAAAGQSFLVSDGHDVSTSELLSQMAAALGTRARQLPVPPGLLLVIARLVGREPVAHRLLGNLQVDISPTCRTLGWTPPVALAEGLRRAAFNLGS</sequence>
<dbReference type="RefSeq" id="WP_402697951.1">
    <property type="nucleotide sequence ID" value="NZ_JBIUZV010000001.1"/>
</dbReference>
<feature type="domain" description="NAD-dependent epimerase/dehydratase" evidence="1">
    <location>
        <begin position="2"/>
        <end position="225"/>
    </location>
</feature>
<evidence type="ECO:0000313" key="2">
    <source>
        <dbReference type="EMBL" id="MFJ3044315.1"/>
    </source>
</evidence>
<dbReference type="PANTHER" id="PTHR43245:SF58">
    <property type="entry name" value="BLL5923 PROTEIN"/>
    <property type="match status" value="1"/>
</dbReference>
<dbReference type="Pfam" id="PF01370">
    <property type="entry name" value="Epimerase"/>
    <property type="match status" value="1"/>
</dbReference>
<evidence type="ECO:0000259" key="1">
    <source>
        <dbReference type="Pfam" id="PF01370"/>
    </source>
</evidence>
<dbReference type="SUPFAM" id="SSF51735">
    <property type="entry name" value="NAD(P)-binding Rossmann-fold domains"/>
    <property type="match status" value="1"/>
</dbReference>
<comment type="caution">
    <text evidence="2">The sequence shown here is derived from an EMBL/GenBank/DDBJ whole genome shotgun (WGS) entry which is preliminary data.</text>
</comment>
<organism evidence="2 3">
    <name type="scientific">Herbaspirillum chlorophenolicum</name>
    <dbReference type="NCBI Taxonomy" id="211589"/>
    <lineage>
        <taxon>Bacteria</taxon>
        <taxon>Pseudomonadati</taxon>
        <taxon>Pseudomonadota</taxon>
        <taxon>Betaproteobacteria</taxon>
        <taxon>Burkholderiales</taxon>
        <taxon>Oxalobacteraceae</taxon>
        <taxon>Herbaspirillum</taxon>
    </lineage>
</organism>
<reference evidence="2 3" key="1">
    <citation type="submission" date="2024-10" db="EMBL/GenBank/DDBJ databases">
        <title>The Natural Products Discovery Center: Release of the First 8490 Sequenced Strains for Exploring Actinobacteria Biosynthetic Diversity.</title>
        <authorList>
            <person name="Kalkreuter E."/>
            <person name="Kautsar S.A."/>
            <person name="Yang D."/>
            <person name="Bader C.D."/>
            <person name="Teijaro C.N."/>
            <person name="Fluegel L."/>
            <person name="Davis C.M."/>
            <person name="Simpson J.R."/>
            <person name="Lauterbach L."/>
            <person name="Steele A.D."/>
            <person name="Gui C."/>
            <person name="Meng S."/>
            <person name="Li G."/>
            <person name="Viehrig K."/>
            <person name="Ye F."/>
            <person name="Su P."/>
            <person name="Kiefer A.F."/>
            <person name="Nichols A."/>
            <person name="Cepeda A.J."/>
            <person name="Yan W."/>
            <person name="Fan B."/>
            <person name="Jiang Y."/>
            <person name="Adhikari A."/>
            <person name="Zheng C.-J."/>
            <person name="Schuster L."/>
            <person name="Cowan T.M."/>
            <person name="Smanski M.J."/>
            <person name="Chevrette M.G."/>
            <person name="De Carvalho L.P.S."/>
            <person name="Shen B."/>
        </authorList>
    </citation>
    <scope>NUCLEOTIDE SEQUENCE [LARGE SCALE GENOMIC DNA]</scope>
    <source>
        <strain evidence="2 3">NPDC087045</strain>
    </source>
</reference>
<dbReference type="EMBL" id="JBIUZV010000001">
    <property type="protein sequence ID" value="MFJ3044315.1"/>
    <property type="molecule type" value="Genomic_DNA"/>
</dbReference>